<evidence type="ECO:0000259" key="5">
    <source>
        <dbReference type="PROSITE" id="PS50033"/>
    </source>
</evidence>
<dbReference type="InterPro" id="IPR006577">
    <property type="entry name" value="UAS"/>
</dbReference>
<proteinExistence type="predicted"/>
<reference evidence="6 7" key="1">
    <citation type="journal article" date="2024" name="Nat. Commun.">
        <title>Phylogenomics reveals the evolutionary origins of lichenization in chlorophyte algae.</title>
        <authorList>
            <person name="Puginier C."/>
            <person name="Libourel C."/>
            <person name="Otte J."/>
            <person name="Skaloud P."/>
            <person name="Haon M."/>
            <person name="Grisel S."/>
            <person name="Petersen M."/>
            <person name="Berrin J.G."/>
            <person name="Delaux P.M."/>
            <person name="Dal Grande F."/>
            <person name="Keller J."/>
        </authorList>
    </citation>
    <scope>NUCLEOTIDE SEQUENCE [LARGE SCALE GENOMIC DNA]</scope>
    <source>
        <strain evidence="6 7">SAG 2043</strain>
    </source>
</reference>
<evidence type="ECO:0000256" key="4">
    <source>
        <dbReference type="SAM" id="MobiDB-lite"/>
    </source>
</evidence>
<dbReference type="EMBL" id="JALJOR010000014">
    <property type="protein sequence ID" value="KAK9806360.1"/>
    <property type="molecule type" value="Genomic_DNA"/>
</dbReference>
<evidence type="ECO:0000256" key="1">
    <source>
        <dbReference type="ARBA" id="ARBA00004240"/>
    </source>
</evidence>
<dbReference type="Gene3D" id="1.10.8.10">
    <property type="entry name" value="DNA helicase RuvA subunit, C-terminal domain"/>
    <property type="match status" value="1"/>
</dbReference>
<protein>
    <recommendedName>
        <fullName evidence="5">UBX domain-containing protein</fullName>
    </recommendedName>
</protein>
<dbReference type="GO" id="GO:0005783">
    <property type="term" value="C:endoplasmic reticulum"/>
    <property type="evidence" value="ECO:0007669"/>
    <property type="project" value="UniProtKB-SubCell"/>
</dbReference>
<keyword evidence="3" id="KW-0175">Coiled coil</keyword>
<dbReference type="InterPro" id="IPR001012">
    <property type="entry name" value="UBX_dom"/>
</dbReference>
<dbReference type="Pfam" id="PF00789">
    <property type="entry name" value="UBX"/>
    <property type="match status" value="1"/>
</dbReference>
<organism evidence="6 7">
    <name type="scientific">[Myrmecia] bisecta</name>
    <dbReference type="NCBI Taxonomy" id="41462"/>
    <lineage>
        <taxon>Eukaryota</taxon>
        <taxon>Viridiplantae</taxon>
        <taxon>Chlorophyta</taxon>
        <taxon>core chlorophytes</taxon>
        <taxon>Trebouxiophyceae</taxon>
        <taxon>Trebouxiales</taxon>
        <taxon>Trebouxiaceae</taxon>
        <taxon>Myrmecia</taxon>
    </lineage>
</organism>
<dbReference type="SMART" id="SM00166">
    <property type="entry name" value="UBX"/>
    <property type="match status" value="1"/>
</dbReference>
<feature type="compositionally biased region" description="Low complexity" evidence="4">
    <location>
        <begin position="363"/>
        <end position="375"/>
    </location>
</feature>
<dbReference type="CDD" id="cd01767">
    <property type="entry name" value="UBX"/>
    <property type="match status" value="1"/>
</dbReference>
<dbReference type="SUPFAM" id="SSF46934">
    <property type="entry name" value="UBA-like"/>
    <property type="match status" value="1"/>
</dbReference>
<dbReference type="InterPro" id="IPR050730">
    <property type="entry name" value="UBX_domain-protein"/>
</dbReference>
<comment type="subcellular location">
    <subcellularLocation>
        <location evidence="1">Endoplasmic reticulum</location>
    </subcellularLocation>
</comment>
<dbReference type="Proteomes" id="UP001489004">
    <property type="component" value="Unassembled WGS sequence"/>
</dbReference>
<feature type="domain" description="UBX" evidence="5">
    <location>
        <begin position="370"/>
        <end position="448"/>
    </location>
</feature>
<dbReference type="InterPro" id="IPR049483">
    <property type="entry name" value="FAF1_2-like_UAS"/>
</dbReference>
<evidence type="ECO:0000256" key="3">
    <source>
        <dbReference type="ARBA" id="ARBA00023054"/>
    </source>
</evidence>
<evidence type="ECO:0000313" key="6">
    <source>
        <dbReference type="EMBL" id="KAK9806360.1"/>
    </source>
</evidence>
<keyword evidence="2" id="KW-0256">Endoplasmic reticulum</keyword>
<dbReference type="InterPro" id="IPR009060">
    <property type="entry name" value="UBA-like_sf"/>
</dbReference>
<keyword evidence="7" id="KW-1185">Reference proteome</keyword>
<dbReference type="CDD" id="cd02958">
    <property type="entry name" value="UAS"/>
    <property type="match status" value="1"/>
</dbReference>
<feature type="region of interest" description="Disordered" evidence="4">
    <location>
        <begin position="348"/>
        <end position="376"/>
    </location>
</feature>
<name>A0AAW1PDG9_9CHLO</name>
<accession>A0AAW1PDG9</accession>
<dbReference type="Pfam" id="PF21021">
    <property type="entry name" value="FAF1"/>
    <property type="match status" value="1"/>
</dbReference>
<dbReference type="InterPro" id="IPR029071">
    <property type="entry name" value="Ubiquitin-like_domsf"/>
</dbReference>
<dbReference type="PANTHER" id="PTHR23322:SF1">
    <property type="entry name" value="FAS-ASSOCIATED FACTOR 2"/>
    <property type="match status" value="1"/>
</dbReference>
<dbReference type="GO" id="GO:0043130">
    <property type="term" value="F:ubiquitin binding"/>
    <property type="evidence" value="ECO:0007669"/>
    <property type="project" value="TreeGrafter"/>
</dbReference>
<dbReference type="Gene3D" id="3.40.30.10">
    <property type="entry name" value="Glutaredoxin"/>
    <property type="match status" value="1"/>
</dbReference>
<evidence type="ECO:0000256" key="2">
    <source>
        <dbReference type="ARBA" id="ARBA00022824"/>
    </source>
</evidence>
<dbReference type="SMART" id="SM00594">
    <property type="entry name" value="UAS"/>
    <property type="match status" value="1"/>
</dbReference>
<dbReference type="InterPro" id="IPR036249">
    <property type="entry name" value="Thioredoxin-like_sf"/>
</dbReference>
<dbReference type="SUPFAM" id="SSF52833">
    <property type="entry name" value="Thioredoxin-like"/>
    <property type="match status" value="1"/>
</dbReference>
<dbReference type="SUPFAM" id="SSF54236">
    <property type="entry name" value="Ubiquitin-like"/>
    <property type="match status" value="1"/>
</dbReference>
<feature type="region of interest" description="Disordered" evidence="4">
    <location>
        <begin position="292"/>
        <end position="318"/>
    </location>
</feature>
<dbReference type="PANTHER" id="PTHR23322">
    <property type="entry name" value="FAS-ASSOCIATED PROTEIN"/>
    <property type="match status" value="1"/>
</dbReference>
<dbReference type="Pfam" id="PF14555">
    <property type="entry name" value="UBA_4"/>
    <property type="match status" value="1"/>
</dbReference>
<feature type="compositionally biased region" description="Basic and acidic residues" evidence="4">
    <location>
        <begin position="307"/>
        <end position="318"/>
    </location>
</feature>
<gene>
    <name evidence="6" type="ORF">WJX72_011391</name>
</gene>
<dbReference type="Gene3D" id="3.10.20.90">
    <property type="entry name" value="Phosphatidylinositol 3-kinase Catalytic Subunit, Chain A, domain 1"/>
    <property type="match status" value="1"/>
</dbReference>
<dbReference type="GO" id="GO:0036503">
    <property type="term" value="P:ERAD pathway"/>
    <property type="evidence" value="ECO:0007669"/>
    <property type="project" value="TreeGrafter"/>
</dbReference>
<evidence type="ECO:0000313" key="7">
    <source>
        <dbReference type="Proteomes" id="UP001489004"/>
    </source>
</evidence>
<sequence length="453" mass="49741">MAVTNCPAEQARFFLEANNGNYDRAVAMFYEQVPLTHRAVPPVRATPPRPTAPLAPVAARPVAGPVARRSGGLLRTLLRIPVEATRISLGLVLSVLQAGATVLNAVGTAVLPVSVMQRLRGSVRALTPLHTEVEPAQAARIFIRGFADTYGNARPEWAESSWQDAAARAHTEFKFLLAYLHSPNHQDTDRFCRGTLCSPGVVEYVNANFVAWGGNIRFADAYRLSSSLRVTSYPFVAVLAFSGQRTRLVSAVEGYGSPTELIDHLFRAVNDHGAYLVAEQAEQQERAYNRQLREEQDAEYQRSLQADQKRERERAEARAKEELEAKAVAEAAARAEAERQAEARRQEQLAAALAKRQQDKRAALGAEPAAGPGTANIRIRLPDGANHQRRFLAADPLQRVHDYVDSLEGFSALKYCLATNFPRKVFSGTDLTASLAQLELAPQAILFVQPIDD</sequence>
<dbReference type="PROSITE" id="PS50033">
    <property type="entry name" value="UBX"/>
    <property type="match status" value="1"/>
</dbReference>
<dbReference type="CDD" id="cd14348">
    <property type="entry name" value="UBA_p47"/>
    <property type="match status" value="1"/>
</dbReference>
<dbReference type="AlphaFoldDB" id="A0AAW1PDG9"/>
<comment type="caution">
    <text evidence="6">The sequence shown here is derived from an EMBL/GenBank/DDBJ whole genome shotgun (WGS) entry which is preliminary data.</text>
</comment>